<evidence type="ECO:0000313" key="3">
    <source>
        <dbReference type="EMBL" id="EQC40614.1"/>
    </source>
</evidence>
<evidence type="ECO:0000313" key="4">
    <source>
        <dbReference type="Proteomes" id="UP000030762"/>
    </source>
</evidence>
<reference evidence="3 4" key="1">
    <citation type="submission" date="2012-04" db="EMBL/GenBank/DDBJ databases">
        <title>The Genome Sequence of Saprolegnia declina VS20.</title>
        <authorList>
            <consortium name="The Broad Institute Genome Sequencing Platform"/>
            <person name="Russ C."/>
            <person name="Nusbaum C."/>
            <person name="Tyler B."/>
            <person name="van West P."/>
            <person name="Dieguez-Uribeondo J."/>
            <person name="de Bruijn I."/>
            <person name="Tripathy S."/>
            <person name="Jiang R."/>
            <person name="Young S.K."/>
            <person name="Zeng Q."/>
            <person name="Gargeya S."/>
            <person name="Fitzgerald M."/>
            <person name="Haas B."/>
            <person name="Abouelleil A."/>
            <person name="Alvarado L."/>
            <person name="Arachchi H.M."/>
            <person name="Berlin A."/>
            <person name="Chapman S.B."/>
            <person name="Goldberg J."/>
            <person name="Griggs A."/>
            <person name="Gujja S."/>
            <person name="Hansen M."/>
            <person name="Howarth C."/>
            <person name="Imamovic A."/>
            <person name="Larimer J."/>
            <person name="McCowen C."/>
            <person name="Montmayeur A."/>
            <person name="Murphy C."/>
            <person name="Neiman D."/>
            <person name="Pearson M."/>
            <person name="Priest M."/>
            <person name="Roberts A."/>
            <person name="Saif S."/>
            <person name="Shea T."/>
            <person name="Sisk P."/>
            <person name="Sykes S."/>
            <person name="Wortman J."/>
            <person name="Nusbaum C."/>
            <person name="Birren B."/>
        </authorList>
    </citation>
    <scope>NUCLEOTIDE SEQUENCE [LARGE SCALE GENOMIC DNA]</scope>
    <source>
        <strain evidence="3 4">VS20</strain>
    </source>
</reference>
<keyword evidence="4" id="KW-1185">Reference proteome</keyword>
<dbReference type="OrthoDB" id="71501at2759"/>
<feature type="coiled-coil region" evidence="1">
    <location>
        <begin position="64"/>
        <end position="146"/>
    </location>
</feature>
<name>T0QR59_SAPDV</name>
<proteinExistence type="predicted"/>
<gene>
    <name evidence="3" type="ORF">SDRG_01698</name>
</gene>
<dbReference type="STRING" id="1156394.T0QR59"/>
<evidence type="ECO:0008006" key="5">
    <source>
        <dbReference type="Google" id="ProtNLM"/>
    </source>
</evidence>
<keyword evidence="1" id="KW-0175">Coiled coil</keyword>
<evidence type="ECO:0000256" key="1">
    <source>
        <dbReference type="SAM" id="Coils"/>
    </source>
</evidence>
<dbReference type="EMBL" id="JH767135">
    <property type="protein sequence ID" value="EQC40614.1"/>
    <property type="molecule type" value="Genomic_DNA"/>
</dbReference>
<organism evidence="3 4">
    <name type="scientific">Saprolegnia diclina (strain VS20)</name>
    <dbReference type="NCBI Taxonomy" id="1156394"/>
    <lineage>
        <taxon>Eukaryota</taxon>
        <taxon>Sar</taxon>
        <taxon>Stramenopiles</taxon>
        <taxon>Oomycota</taxon>
        <taxon>Saprolegniomycetes</taxon>
        <taxon>Saprolegniales</taxon>
        <taxon>Saprolegniaceae</taxon>
        <taxon>Saprolegnia</taxon>
    </lineage>
</organism>
<feature type="region of interest" description="Disordered" evidence="2">
    <location>
        <begin position="33"/>
        <end position="63"/>
    </location>
</feature>
<sequence>MTRPQAGSSSNSMALPAPLTFDEYNMLDDIFLPPGVASSSSSETETAPKKKQPSKQVLAVQRHRQKQRNELNYLKSKVEELQLNLQSMTQAKALQDILHPPSKWQKLAKNERRREQEALLENSRLKEALEEQVQFAECLVSIVQKKPRLAINHADATDQWKLLKLVADPITRDAAYHAIVDREYAKLNSAFIEAGLMETSWEGRRHVPIVHDGCLEVQTIIRCKFPVLFNIVADAVWEVARGAAEVMALQGVYKMMLELDASMTYVTGKRESPVGNIQRRVVVKRYFENPTRCVIVHRSIYDDELYPLLPDYAIANEIAWMSVEMDAQGLTELRYFQKAKPSLVATKSQDEGSKLACQYLMELYAKGMFKFEEEIHAQVQKLSLGTYTEL</sequence>
<evidence type="ECO:0000256" key="2">
    <source>
        <dbReference type="SAM" id="MobiDB-lite"/>
    </source>
</evidence>
<dbReference type="GeneID" id="19942425"/>
<dbReference type="InParanoid" id="T0QR59"/>
<dbReference type="OMA" id="IANEIAW"/>
<dbReference type="AlphaFoldDB" id="T0QR59"/>
<dbReference type="RefSeq" id="XP_008605458.1">
    <property type="nucleotide sequence ID" value="XM_008607236.1"/>
</dbReference>
<accession>T0QR59</accession>
<protein>
    <recommendedName>
        <fullName evidence="5">START domain-containing protein</fullName>
    </recommendedName>
</protein>
<dbReference type="Proteomes" id="UP000030762">
    <property type="component" value="Unassembled WGS sequence"/>
</dbReference>
<dbReference type="VEuPathDB" id="FungiDB:SDRG_01698"/>